<dbReference type="InterPro" id="IPR003680">
    <property type="entry name" value="Flavodoxin_fold"/>
</dbReference>
<proteinExistence type="inferred from homology"/>
<evidence type="ECO:0000313" key="4">
    <source>
        <dbReference type="EMBL" id="MFD2693326.1"/>
    </source>
</evidence>
<dbReference type="Gene3D" id="3.40.50.360">
    <property type="match status" value="1"/>
</dbReference>
<protein>
    <submittedName>
        <fullName evidence="4">NAD(P)H-dependent oxidoreductase</fullName>
        <ecNumber evidence="4">1.-.-.-</ecNumber>
        <ecNumber evidence="4">1.6.99.-</ecNumber>
    </submittedName>
</protein>
<sequence>MKTLIIIAHPYKKSFNFAILDALEKSLSKKKKTYEIIDLYEDRFNPVYTEEELSLFSSGQTTDELVTYYQSLLKNSAELIVVSPIWWNDLPAILKGFFDKVMKYKFAYHDTKTGIKGHLSMISQATIITTSKSPTWYLKWFAGNAVKKVFIKATLKQLGIRHAQWINFGNIKNATLEQRKQFLANLKEK</sequence>
<dbReference type="PANTHER" id="PTHR10204">
    <property type="entry name" value="NAD P H OXIDOREDUCTASE-RELATED"/>
    <property type="match status" value="1"/>
</dbReference>
<keyword evidence="2 4" id="KW-0560">Oxidoreductase</keyword>
<dbReference type="InterPro" id="IPR051545">
    <property type="entry name" value="NAD(P)H_dehydrogenase_qn"/>
</dbReference>
<dbReference type="EMBL" id="JBHUMQ010000015">
    <property type="protein sequence ID" value="MFD2693326.1"/>
    <property type="molecule type" value="Genomic_DNA"/>
</dbReference>
<comment type="caution">
    <text evidence="4">The sequence shown here is derived from an EMBL/GenBank/DDBJ whole genome shotgun (WGS) entry which is preliminary data.</text>
</comment>
<comment type="similarity">
    <text evidence="1">Belongs to the NAD(P)H dehydrogenase (quinone) family.</text>
</comment>
<dbReference type="InterPro" id="IPR029039">
    <property type="entry name" value="Flavoprotein-like_sf"/>
</dbReference>
<organism evidence="4 5">
    <name type="scientific">Sporolactobacillus shoreicorticis</name>
    <dbReference type="NCBI Taxonomy" id="1923877"/>
    <lineage>
        <taxon>Bacteria</taxon>
        <taxon>Bacillati</taxon>
        <taxon>Bacillota</taxon>
        <taxon>Bacilli</taxon>
        <taxon>Bacillales</taxon>
        <taxon>Sporolactobacillaceae</taxon>
        <taxon>Sporolactobacillus</taxon>
    </lineage>
</organism>
<dbReference type="SUPFAM" id="SSF52218">
    <property type="entry name" value="Flavoproteins"/>
    <property type="match status" value="1"/>
</dbReference>
<dbReference type="Pfam" id="PF02525">
    <property type="entry name" value="Flavodoxin_2"/>
    <property type="match status" value="1"/>
</dbReference>
<dbReference type="PANTHER" id="PTHR10204:SF34">
    <property type="entry name" value="NAD(P)H DEHYDROGENASE [QUINONE] 1 ISOFORM 1"/>
    <property type="match status" value="1"/>
</dbReference>
<gene>
    <name evidence="4" type="ORF">ACFSUE_06730</name>
</gene>
<keyword evidence="5" id="KW-1185">Reference proteome</keyword>
<evidence type="ECO:0000259" key="3">
    <source>
        <dbReference type="Pfam" id="PF02525"/>
    </source>
</evidence>
<dbReference type="Proteomes" id="UP001597399">
    <property type="component" value="Unassembled WGS sequence"/>
</dbReference>
<feature type="domain" description="Flavodoxin-like fold" evidence="3">
    <location>
        <begin position="1"/>
        <end position="187"/>
    </location>
</feature>
<evidence type="ECO:0000256" key="1">
    <source>
        <dbReference type="ARBA" id="ARBA00006252"/>
    </source>
</evidence>
<evidence type="ECO:0000256" key="2">
    <source>
        <dbReference type="ARBA" id="ARBA00023002"/>
    </source>
</evidence>
<dbReference type="EC" id="1.6.99.-" evidence="4"/>
<reference evidence="5" key="1">
    <citation type="journal article" date="2019" name="Int. J. Syst. Evol. Microbiol.">
        <title>The Global Catalogue of Microorganisms (GCM) 10K type strain sequencing project: providing services to taxonomists for standard genome sequencing and annotation.</title>
        <authorList>
            <consortium name="The Broad Institute Genomics Platform"/>
            <consortium name="The Broad Institute Genome Sequencing Center for Infectious Disease"/>
            <person name="Wu L."/>
            <person name="Ma J."/>
        </authorList>
    </citation>
    <scope>NUCLEOTIDE SEQUENCE [LARGE SCALE GENOMIC DNA]</scope>
    <source>
        <strain evidence="5">TISTR 2466</strain>
    </source>
</reference>
<dbReference type="EC" id="1.-.-.-" evidence="4"/>
<name>A0ABW5S0Q4_9BACL</name>
<dbReference type="GO" id="GO:0016491">
    <property type="term" value="F:oxidoreductase activity"/>
    <property type="evidence" value="ECO:0007669"/>
    <property type="project" value="UniProtKB-KW"/>
</dbReference>
<accession>A0ABW5S0Q4</accession>
<evidence type="ECO:0000313" key="5">
    <source>
        <dbReference type="Proteomes" id="UP001597399"/>
    </source>
</evidence>
<dbReference type="RefSeq" id="WP_253058037.1">
    <property type="nucleotide sequence ID" value="NZ_JAMXWM010000002.1"/>
</dbReference>